<feature type="transmembrane region" description="Helical" evidence="18">
    <location>
        <begin position="1268"/>
        <end position="1288"/>
    </location>
</feature>
<dbReference type="Pfam" id="PF00520">
    <property type="entry name" value="Ion_trans"/>
    <property type="match status" value="4"/>
</dbReference>
<dbReference type="FunFam" id="1.10.287.70:FF:000093">
    <property type="entry name" value="Calcium channel subunit Cch1"/>
    <property type="match status" value="1"/>
</dbReference>
<feature type="transmembrane region" description="Helical" evidence="18">
    <location>
        <begin position="1440"/>
        <end position="1459"/>
    </location>
</feature>
<dbReference type="InterPro" id="IPR005821">
    <property type="entry name" value="Ion_trans_dom"/>
</dbReference>
<dbReference type="InterPro" id="IPR002048">
    <property type="entry name" value="EF_hand_dom"/>
</dbReference>
<dbReference type="Gene3D" id="1.20.120.350">
    <property type="entry name" value="Voltage-gated potassium channels. Chain C"/>
    <property type="match status" value="3"/>
</dbReference>
<feature type="transmembrane region" description="Helical" evidence="18">
    <location>
        <begin position="754"/>
        <end position="771"/>
    </location>
</feature>
<feature type="transmembrane region" description="Helical" evidence="18">
    <location>
        <begin position="1642"/>
        <end position="1664"/>
    </location>
</feature>
<dbReference type="PROSITE" id="PS50222">
    <property type="entry name" value="EF_HAND_2"/>
    <property type="match status" value="1"/>
</dbReference>
<name>A0A642V8E7_9ASCO</name>
<evidence type="ECO:0000256" key="2">
    <source>
        <dbReference type="ARBA" id="ARBA00022448"/>
    </source>
</evidence>
<comment type="subcellular location">
    <subcellularLocation>
        <location evidence="1">Cell membrane</location>
        <topology evidence="1">Multi-pass membrane protein</topology>
    </subcellularLocation>
</comment>
<keyword evidence="12 18" id="KW-0472">Membrane</keyword>
<comment type="caution">
    <text evidence="20">The sequence shown here is derived from an EMBL/GenBank/DDBJ whole genome shotgun (WGS) entry which is preliminary data.</text>
</comment>
<feature type="transmembrane region" description="Helical" evidence="18">
    <location>
        <begin position="882"/>
        <end position="905"/>
    </location>
</feature>
<dbReference type="Proteomes" id="UP000761534">
    <property type="component" value="Unassembled WGS sequence"/>
</dbReference>
<evidence type="ECO:0000256" key="13">
    <source>
        <dbReference type="ARBA" id="ARBA00023180"/>
    </source>
</evidence>
<evidence type="ECO:0000256" key="12">
    <source>
        <dbReference type="ARBA" id="ARBA00023136"/>
    </source>
</evidence>
<keyword evidence="6" id="KW-0107">Calcium channel</keyword>
<dbReference type="SUPFAM" id="SSF81324">
    <property type="entry name" value="Voltage-gated potassium channels"/>
    <property type="match status" value="4"/>
</dbReference>
<evidence type="ECO:0000256" key="10">
    <source>
        <dbReference type="ARBA" id="ARBA00022989"/>
    </source>
</evidence>
<feature type="transmembrane region" description="Helical" evidence="18">
    <location>
        <begin position="1317"/>
        <end position="1342"/>
    </location>
</feature>
<keyword evidence="5" id="KW-0109">Calcium transport</keyword>
<dbReference type="PANTHER" id="PTHR45628:SF7">
    <property type="entry name" value="VOLTAGE-DEPENDENT CALCIUM CHANNEL TYPE A SUBUNIT ALPHA-1"/>
    <property type="match status" value="1"/>
</dbReference>
<dbReference type="GO" id="GO:0008331">
    <property type="term" value="F:high voltage-gated calcium channel activity"/>
    <property type="evidence" value="ECO:0007669"/>
    <property type="project" value="TreeGrafter"/>
</dbReference>
<feature type="transmembrane region" description="Helical" evidence="18">
    <location>
        <begin position="1727"/>
        <end position="1753"/>
    </location>
</feature>
<feature type="compositionally biased region" description="Polar residues" evidence="17">
    <location>
        <begin position="278"/>
        <end position="289"/>
    </location>
</feature>
<evidence type="ECO:0000256" key="9">
    <source>
        <dbReference type="ARBA" id="ARBA00022882"/>
    </source>
</evidence>
<feature type="region of interest" description="Disordered" evidence="17">
    <location>
        <begin position="27"/>
        <end position="128"/>
    </location>
</feature>
<evidence type="ECO:0000256" key="11">
    <source>
        <dbReference type="ARBA" id="ARBA00023065"/>
    </source>
</evidence>
<feature type="region of interest" description="Disordered" evidence="17">
    <location>
        <begin position="158"/>
        <end position="295"/>
    </location>
</feature>
<evidence type="ECO:0000256" key="17">
    <source>
        <dbReference type="SAM" id="MobiDB-lite"/>
    </source>
</evidence>
<keyword evidence="7 18" id="KW-0812">Transmembrane</keyword>
<feature type="domain" description="EF-hand" evidence="19">
    <location>
        <begin position="1770"/>
        <end position="1805"/>
    </location>
</feature>
<protein>
    <recommendedName>
        <fullName evidence="16">Calcium-channel protein CCH1</fullName>
    </recommendedName>
</protein>
<keyword evidence="9" id="KW-0851">Voltage-gated channel</keyword>
<keyword evidence="10 18" id="KW-1133">Transmembrane helix</keyword>
<dbReference type="GO" id="GO:0005891">
    <property type="term" value="C:voltage-gated calcium channel complex"/>
    <property type="evidence" value="ECO:0007669"/>
    <property type="project" value="TreeGrafter"/>
</dbReference>
<evidence type="ECO:0000256" key="3">
    <source>
        <dbReference type="ARBA" id="ARBA00022475"/>
    </source>
</evidence>
<keyword evidence="3" id="KW-1003">Cell membrane</keyword>
<keyword evidence="21" id="KW-1185">Reference proteome</keyword>
<evidence type="ECO:0000256" key="18">
    <source>
        <dbReference type="SAM" id="Phobius"/>
    </source>
</evidence>
<proteinExistence type="inferred from homology"/>
<feature type="compositionally biased region" description="Basic and acidic residues" evidence="17">
    <location>
        <begin position="190"/>
        <end position="202"/>
    </location>
</feature>
<evidence type="ECO:0000313" key="20">
    <source>
        <dbReference type="EMBL" id="KAA8915514.1"/>
    </source>
</evidence>
<dbReference type="InterPro" id="IPR027359">
    <property type="entry name" value="Volt_channel_dom_sf"/>
</dbReference>
<evidence type="ECO:0000256" key="14">
    <source>
        <dbReference type="ARBA" id="ARBA00023303"/>
    </source>
</evidence>
<dbReference type="EMBL" id="SWFS01000161">
    <property type="protein sequence ID" value="KAA8915514.1"/>
    <property type="molecule type" value="Genomic_DNA"/>
</dbReference>
<evidence type="ECO:0000256" key="15">
    <source>
        <dbReference type="ARBA" id="ARBA00061395"/>
    </source>
</evidence>
<dbReference type="InterPro" id="IPR050599">
    <property type="entry name" value="VDCC_alpha-1_subunit"/>
</dbReference>
<evidence type="ECO:0000256" key="4">
    <source>
        <dbReference type="ARBA" id="ARBA00022553"/>
    </source>
</evidence>
<dbReference type="GO" id="GO:0005509">
    <property type="term" value="F:calcium ion binding"/>
    <property type="evidence" value="ECO:0007669"/>
    <property type="project" value="InterPro"/>
</dbReference>
<evidence type="ECO:0000313" key="21">
    <source>
        <dbReference type="Proteomes" id="UP000761534"/>
    </source>
</evidence>
<feature type="compositionally biased region" description="Polar residues" evidence="17">
    <location>
        <begin position="161"/>
        <end position="187"/>
    </location>
</feature>
<gene>
    <name evidence="20" type="ORF">TRICI_002363</name>
</gene>
<comment type="similarity">
    <text evidence="15">Belongs to the calcium channel alpha-1 subunit (TC 1.A.1.11) family.</text>
</comment>
<keyword evidence="2" id="KW-0813">Transport</keyword>
<evidence type="ECO:0000256" key="1">
    <source>
        <dbReference type="ARBA" id="ARBA00004651"/>
    </source>
</evidence>
<feature type="transmembrane region" description="Helical" evidence="18">
    <location>
        <begin position="1184"/>
        <end position="1212"/>
    </location>
</feature>
<dbReference type="GO" id="GO:0098703">
    <property type="term" value="P:calcium ion import across plasma membrane"/>
    <property type="evidence" value="ECO:0007669"/>
    <property type="project" value="TreeGrafter"/>
</dbReference>
<feature type="compositionally biased region" description="Basic and acidic residues" evidence="17">
    <location>
        <begin position="46"/>
        <end position="56"/>
    </location>
</feature>
<keyword evidence="14" id="KW-0407">Ion channel</keyword>
<dbReference type="VEuPathDB" id="FungiDB:TRICI_002363"/>
<organism evidence="20 21">
    <name type="scientific">Trichomonascus ciferrii</name>
    <dbReference type="NCBI Taxonomy" id="44093"/>
    <lineage>
        <taxon>Eukaryota</taxon>
        <taxon>Fungi</taxon>
        <taxon>Dikarya</taxon>
        <taxon>Ascomycota</taxon>
        <taxon>Saccharomycotina</taxon>
        <taxon>Dipodascomycetes</taxon>
        <taxon>Dipodascales</taxon>
        <taxon>Trichomonascaceae</taxon>
        <taxon>Trichomonascus</taxon>
        <taxon>Trichomonascus ciferrii complex</taxon>
    </lineage>
</organism>
<dbReference type="PANTHER" id="PTHR45628">
    <property type="entry name" value="VOLTAGE-DEPENDENT CALCIUM CHANNEL TYPE A SUBUNIT ALPHA-1"/>
    <property type="match status" value="1"/>
</dbReference>
<feature type="compositionally biased region" description="Basic and acidic residues" evidence="17">
    <location>
        <begin position="76"/>
        <end position="86"/>
    </location>
</feature>
<dbReference type="Gene3D" id="1.10.238.10">
    <property type="entry name" value="EF-hand"/>
    <property type="match status" value="1"/>
</dbReference>
<feature type="transmembrane region" description="Helical" evidence="18">
    <location>
        <begin position="1224"/>
        <end position="1248"/>
    </location>
</feature>
<feature type="transmembrane region" description="Helical" evidence="18">
    <location>
        <begin position="682"/>
        <end position="709"/>
    </location>
</feature>
<keyword evidence="8" id="KW-0106">Calcium</keyword>
<feature type="region of interest" description="Disordered" evidence="17">
    <location>
        <begin position="1966"/>
        <end position="2046"/>
    </location>
</feature>
<feature type="transmembrane region" description="Helical" evidence="18">
    <location>
        <begin position="961"/>
        <end position="984"/>
    </location>
</feature>
<evidence type="ECO:0000256" key="6">
    <source>
        <dbReference type="ARBA" id="ARBA00022673"/>
    </source>
</evidence>
<keyword evidence="4" id="KW-0597">Phosphoprotein</keyword>
<feature type="transmembrane region" description="Helical" evidence="18">
    <location>
        <begin position="1605"/>
        <end position="1622"/>
    </location>
</feature>
<feature type="compositionally biased region" description="Low complexity" evidence="17">
    <location>
        <begin position="246"/>
        <end position="258"/>
    </location>
</feature>
<dbReference type="OrthoDB" id="416585at2759"/>
<feature type="compositionally biased region" description="Polar residues" evidence="17">
    <location>
        <begin position="2011"/>
        <end position="2024"/>
    </location>
</feature>
<evidence type="ECO:0000259" key="19">
    <source>
        <dbReference type="PROSITE" id="PS50222"/>
    </source>
</evidence>
<keyword evidence="11" id="KW-0406">Ion transport</keyword>
<sequence>MPTPPPYGRSRSWSAWSRASSPSFEEVSLQDLEPSESTGSFAGLLPEKHESDDRGEQSTVYKGVKNLFFGRAGSTSDHRRRSEEPNTTRGSISPITRPRLNRSATEVAGRRHSSTNNGDDVENPLEASLVEGQNLNVIRQGLNEALGSDGKGTWLAAETGSLFSRQESTSDISPNGSRSDLSPSHAFNSEYRKSQHSDHSKVDSVSLAEEGRLTPSSTNLQAPSRDMSPARQISSLVRHFSSRVVSGSDRSTSPRSSSHQPRNSGVIDPDPAQERKVGQQSESSDNVNQLEFPGDEDYIDPQHSVFAIEHGHPERSVADGSESDSQPDEAHFIEPQLGGKSLCIFDKNSKVRRHLYQLLHEPWVEPLILVLILLQTVVLSFLMAPSVHDIHERSGVSYMSWGSHWSDWVILALFIVYSIESLAKIVAYGLWDDSQLVSESNSMIGDWKNNSFFNLFKRDKNKLTTKKQAPVVLRTLTTFVSSGKMEQYQIPVERAYLRSSWNRVDFISVISYWIYMLLSINDIQNNHKFYVFRLLAHLRILRLLNLTHGTSAVLRSIKKAAPLLSNIALFIGFFCFKSSLRRKCVWVDKYGVEENYTTEQFCGSYLNNVTYDVEPYVFMDGAKGNNAKGFTCPANSVCVSDENPEDNTMSFDNIFNSLEMVVVIMSQNTFSDVMYYTTDTDYLVSSLFFIVGVLVLNFWLVNLLVAVIVSSFRLVREELQRDGISLIERIFVLKWNPRGEDHMKYLTRNRRGRLYHRFSFIWVLIIAADIAVQCSLTDESTKDQIDFIYRWQIWTTSALCLENIARFCFYLPYWRAFFFSKSNCADTVLNVANVIILLPFVHEHEILYAWLTIFQLMRFYRVAIAIPFVRRLWQKVLGGYKTIFNLTIFLFLLTYICSILGALLLRGVVPYEDDGEVQEFSFFDLANAFVSMYVIASTENWTDVVYPAVESGGNKFTQACIATFLICWFIISSFIVLNLFIAIITENLGVSPEVKRKEQIRMFVKEYATKMNKSSYLTGGFRAVKGIFSKKNGDEGGEPSPESGNVVFDMLLERHVVDEFLSDDEDEVVNQQDDPVRIDIGRSVKKQFARVKGLFSSKEPEVNPFLDRNEIVDRSHSHPANMAKDFLHSQNEQQKRRRQFLEDNPDYDVALWIFKPDSKVRRFCQSIVASSHGIRENGVNPKPIVWYSFSVFLLAATIALVCIACVNTPLYYKNYSDEHGLTAANWITFTDAVFVGIFSAEAVIKVIADGFYFTPNGYGRSSWNKIDLFVLISLWINLISEAFFNGYVSRFVRCFEALRALRLLSISSRAQQTFHDVILVGLGKIMGAALVSLCLLFPYSVWGLNIFHGRLYECTDDSISDFSECINEYANTPFNWEVISPRAITKPYYDYDTFGHAFLVSFSIISLEGWVDVLNSVMSITGKNSNPETFASRYNGIFSISYHILSTIFILTLFVSVIIKNYSETRGTAFLTDEQLAWYEVKKILNLVRPSRRPPYRKEGTIRHYLLVKVQERTSWIHKTEKVLLGCLTILLCIEYYPETNNMDTVRNALIVVNMLFFTLCFLAKLYCLGFKLFFKRKWEVYGLLVSICGFAFTLVGVVGTWRDIFYNFQKLSLVGALLLWIPRSSRLDQLFKTGSASLPVIGNLLITWFILFLAYAIAFNQVFGLTRIGPNGSSNMNFRSVSKALVLLFRMSCGEGWNELMSDFLVSPPHCVQGTGFTDSDCGSHAYAYILFISWNIISMYIFSNMFVSLIYENFSYVFQGRSADITRHDIKLFKKAWVQFDPEGTGYIDTKDLYKFLRSTEGYFSMNIYHGRYSVKNILEDSRAETDDIYHVDRVALNAALKNMSGIVYKQRREIYERFCTQALMEADPEKGISFNKLLLQFPLYRTMDENKCLKKILLQKVEVEMLKKKLIGFLEMVYLRKTYLAKVKDGALDTQATDRYNAGVLSGVIPKIDITSTDDTGINRTLPMLQPPPIITTSTDRYGGDECESPIRGRPPGIDDDDDDEIGASTSTSYNQHLTVKSTSPRRGSRGGRDGFSNDENYD</sequence>
<feature type="transmembrane region" description="Helical" evidence="18">
    <location>
        <begin position="791"/>
        <end position="811"/>
    </location>
</feature>
<keyword evidence="13" id="KW-0325">Glycoprotein</keyword>
<feature type="transmembrane region" description="Helical" evidence="18">
    <location>
        <begin position="1550"/>
        <end position="1569"/>
    </location>
</feature>
<evidence type="ECO:0000256" key="7">
    <source>
        <dbReference type="ARBA" id="ARBA00022692"/>
    </source>
</evidence>
<feature type="transmembrane region" description="Helical" evidence="18">
    <location>
        <begin position="1581"/>
        <end position="1599"/>
    </location>
</feature>
<evidence type="ECO:0000256" key="16">
    <source>
        <dbReference type="ARBA" id="ARBA00067459"/>
    </source>
</evidence>
<accession>A0A642V8E7</accession>
<reference evidence="20" key="1">
    <citation type="journal article" date="2019" name="G3 (Bethesda)">
        <title>Genome Assemblies of Two Rare Opportunistic Yeast Pathogens: Diutina rugosa (syn. Candida rugosa) and Trichomonascus ciferrii (syn. Candida ciferrii).</title>
        <authorList>
            <person name="Mixao V."/>
            <person name="Saus E."/>
            <person name="Hansen A.P."/>
            <person name="Lass-Florl C."/>
            <person name="Gabaldon T."/>
        </authorList>
    </citation>
    <scope>NUCLEOTIDE SEQUENCE</scope>
    <source>
        <strain evidence="20">CBS 4856</strain>
    </source>
</reference>
<dbReference type="Gene3D" id="1.10.287.70">
    <property type="match status" value="4"/>
</dbReference>
<evidence type="ECO:0000256" key="8">
    <source>
        <dbReference type="ARBA" id="ARBA00022837"/>
    </source>
</evidence>
<evidence type="ECO:0000256" key="5">
    <source>
        <dbReference type="ARBA" id="ARBA00022568"/>
    </source>
</evidence>